<sequence length="48" mass="5332">MSYVLEGKKIHVNGLQFHVVAEGAASCPLTSWISRFFLLMEKSNSTFG</sequence>
<reference evidence="1 2" key="1">
    <citation type="submission" date="2022-06" db="EMBL/GenBank/DDBJ databases">
        <authorList>
            <person name="Jeon C.O."/>
        </authorList>
    </citation>
    <scope>NUCLEOTIDE SEQUENCE [LARGE SCALE GENOMIC DNA]</scope>
    <source>
        <strain evidence="1 2">KCTC 13943</strain>
    </source>
</reference>
<evidence type="ECO:0000313" key="2">
    <source>
        <dbReference type="Proteomes" id="UP001523262"/>
    </source>
</evidence>
<evidence type="ECO:0000313" key="1">
    <source>
        <dbReference type="EMBL" id="MCM2534268.1"/>
    </source>
</evidence>
<organism evidence="1 2">
    <name type="scientific">Neobacillus pocheonensis</name>
    <dbReference type="NCBI Taxonomy" id="363869"/>
    <lineage>
        <taxon>Bacteria</taxon>
        <taxon>Bacillati</taxon>
        <taxon>Bacillota</taxon>
        <taxon>Bacilli</taxon>
        <taxon>Bacillales</taxon>
        <taxon>Bacillaceae</taxon>
        <taxon>Neobacillus</taxon>
    </lineage>
</organism>
<gene>
    <name evidence="1" type="ORF">NDK43_20345</name>
</gene>
<dbReference type="Proteomes" id="UP001523262">
    <property type="component" value="Unassembled WGS sequence"/>
</dbReference>
<dbReference type="EMBL" id="JAMQCR010000002">
    <property type="protein sequence ID" value="MCM2534268.1"/>
    <property type="molecule type" value="Genomic_DNA"/>
</dbReference>
<protein>
    <submittedName>
        <fullName evidence="1">Uncharacterized protein</fullName>
    </submittedName>
</protein>
<accession>A0ABT0WDD3</accession>
<comment type="caution">
    <text evidence="1">The sequence shown here is derived from an EMBL/GenBank/DDBJ whole genome shotgun (WGS) entry which is preliminary data.</text>
</comment>
<name>A0ABT0WDD3_9BACI</name>
<keyword evidence="2" id="KW-1185">Reference proteome</keyword>
<proteinExistence type="predicted"/>